<evidence type="ECO:0000256" key="5">
    <source>
        <dbReference type="ARBA" id="ARBA00022792"/>
    </source>
</evidence>
<keyword evidence="5 9" id="KW-0999">Mitochondrion inner membrane</keyword>
<organism evidence="10 11">
    <name type="scientific">Serendipita indica (strain DSM 11827)</name>
    <name type="common">Root endophyte fungus</name>
    <name type="synonym">Piriformospora indica</name>
    <dbReference type="NCBI Taxonomy" id="1109443"/>
    <lineage>
        <taxon>Eukaryota</taxon>
        <taxon>Fungi</taxon>
        <taxon>Dikarya</taxon>
        <taxon>Basidiomycota</taxon>
        <taxon>Agaricomycotina</taxon>
        <taxon>Agaricomycetes</taxon>
        <taxon>Sebacinales</taxon>
        <taxon>Serendipitaceae</taxon>
        <taxon>Serendipita</taxon>
    </lineage>
</organism>
<keyword evidence="7 9" id="KW-0496">Mitochondrion</keyword>
<gene>
    <name evidence="10" type="ORF">PIIN_05521</name>
</gene>
<dbReference type="HOGENOM" id="CLU_115154_1_0_1"/>
<sequence length="135" mass="15933">MVLLGGPLGISLAPYIVKNPGLHRFIKPWANMFINASGYRKVGLRYDDLISEEREDVQKALSRLPDKESYDRVYRMRRAFQCDTMRRLLPKDQWTKPEEDVRYLTPYIREVEKEDTERAEWDAMDVKAVRKPLTA</sequence>
<dbReference type="AlphaFoldDB" id="G4TJV1"/>
<dbReference type="InterPro" id="IPR003197">
    <property type="entry name" value="QCR7"/>
</dbReference>
<dbReference type="GO" id="GO:0006122">
    <property type="term" value="P:mitochondrial electron transport, ubiquinol to cytochrome c"/>
    <property type="evidence" value="ECO:0007669"/>
    <property type="project" value="InterPro"/>
</dbReference>
<dbReference type="InParanoid" id="G4TJV1"/>
<comment type="caution">
    <text evidence="10">The sequence shown here is derived from an EMBL/GenBank/DDBJ whole genome shotgun (WGS) entry which is preliminary data.</text>
</comment>
<dbReference type="PANTHER" id="PTHR12022:SF0">
    <property type="entry name" value="CYTOCHROME B-C1 COMPLEX SUBUNIT 7"/>
    <property type="match status" value="1"/>
</dbReference>
<dbReference type="FunCoup" id="G4TJV1">
    <property type="interactions" value="97"/>
</dbReference>
<dbReference type="STRING" id="1109443.G4TJV1"/>
<reference evidence="10 11" key="1">
    <citation type="journal article" date="2011" name="PLoS Pathog.">
        <title>Endophytic Life Strategies Decoded by Genome and Transcriptome Analyses of the Mutualistic Root Symbiont Piriformospora indica.</title>
        <authorList>
            <person name="Zuccaro A."/>
            <person name="Lahrmann U."/>
            <person name="Guldener U."/>
            <person name="Langen G."/>
            <person name="Pfiffi S."/>
            <person name="Biedenkopf D."/>
            <person name="Wong P."/>
            <person name="Samans B."/>
            <person name="Grimm C."/>
            <person name="Basiewicz M."/>
            <person name="Murat C."/>
            <person name="Martin F."/>
            <person name="Kogel K.H."/>
        </authorList>
    </citation>
    <scope>NUCLEOTIDE SEQUENCE [LARGE SCALE GENOMIC DNA]</scope>
    <source>
        <strain evidence="10 11">DSM 11827</strain>
    </source>
</reference>
<evidence type="ECO:0000256" key="1">
    <source>
        <dbReference type="ARBA" id="ARBA00004443"/>
    </source>
</evidence>
<dbReference type="Gene3D" id="1.10.1090.10">
    <property type="entry name" value="Cytochrome b-c1 complex subunit 7"/>
    <property type="match status" value="1"/>
</dbReference>
<keyword evidence="3 9" id="KW-0813">Transport</keyword>
<dbReference type="eggNOG" id="KOG3440">
    <property type="taxonomic scope" value="Eukaryota"/>
</dbReference>
<comment type="similarity">
    <text evidence="2 9">Belongs to the UQCRB/QCR7 family.</text>
</comment>
<dbReference type="PANTHER" id="PTHR12022">
    <property type="entry name" value="UBIQUINOL-CYTOCHROME C REDUCTASE COMPLEX 14 KD PROTEIN"/>
    <property type="match status" value="1"/>
</dbReference>
<dbReference type="FunFam" id="1.10.1090.10:FF:000001">
    <property type="entry name" value="Cytochrome b-c1 complex subunit 7"/>
    <property type="match status" value="1"/>
</dbReference>
<dbReference type="OrthoDB" id="425749at2759"/>
<dbReference type="EMBL" id="CAFZ01000126">
    <property type="protein sequence ID" value="CCA71584.1"/>
    <property type="molecule type" value="Genomic_DNA"/>
</dbReference>
<keyword evidence="11" id="KW-1185">Reference proteome</keyword>
<keyword evidence="6 9" id="KW-0249">Electron transport</keyword>
<evidence type="ECO:0000313" key="11">
    <source>
        <dbReference type="Proteomes" id="UP000007148"/>
    </source>
</evidence>
<accession>G4TJV1</accession>
<keyword evidence="4 9" id="KW-0679">Respiratory chain</keyword>
<comment type="subcellular location">
    <subcellularLocation>
        <location evidence="1">Mitochondrion inner membrane</location>
        <topology evidence="1">Peripheral membrane protein</topology>
        <orientation evidence="1">Matrix side</orientation>
    </subcellularLocation>
</comment>
<dbReference type="SUPFAM" id="SSF81524">
    <property type="entry name" value="14 kDa protein of cytochrome bc1 complex (Ubiquinol-cytochrome c reductase)"/>
    <property type="match status" value="1"/>
</dbReference>
<keyword evidence="8 9" id="KW-0472">Membrane</keyword>
<evidence type="ECO:0000256" key="9">
    <source>
        <dbReference type="PIRNR" id="PIRNR000022"/>
    </source>
</evidence>
<dbReference type="PIRSF" id="PIRSF000022">
    <property type="entry name" value="Bc1_14K"/>
    <property type="match status" value="1"/>
</dbReference>
<dbReference type="OMA" id="PLAQWYT"/>
<evidence type="ECO:0000256" key="6">
    <source>
        <dbReference type="ARBA" id="ARBA00022982"/>
    </source>
</evidence>
<dbReference type="GO" id="GO:0045275">
    <property type="term" value="C:respiratory chain complex III"/>
    <property type="evidence" value="ECO:0007669"/>
    <property type="project" value="InterPro"/>
</dbReference>
<dbReference type="Pfam" id="PF02271">
    <property type="entry name" value="UCR_14kD"/>
    <property type="match status" value="1"/>
</dbReference>
<evidence type="ECO:0000256" key="3">
    <source>
        <dbReference type="ARBA" id="ARBA00022448"/>
    </source>
</evidence>
<comment type="function">
    <text evidence="9">Component of the ubiquinol-cytochrome c oxidoreductase, a multisubunit transmembrane complex that is part of the mitochondrial electron transport chain which drives oxidative phosphorylation.</text>
</comment>
<evidence type="ECO:0000256" key="7">
    <source>
        <dbReference type="ARBA" id="ARBA00023128"/>
    </source>
</evidence>
<evidence type="ECO:0000256" key="2">
    <source>
        <dbReference type="ARBA" id="ARBA00008554"/>
    </source>
</evidence>
<evidence type="ECO:0000313" key="10">
    <source>
        <dbReference type="EMBL" id="CCA71584.1"/>
    </source>
</evidence>
<protein>
    <recommendedName>
        <fullName evidence="9">Cytochrome b-c1 complex subunit 7</fullName>
    </recommendedName>
</protein>
<dbReference type="Proteomes" id="UP000007148">
    <property type="component" value="Unassembled WGS sequence"/>
</dbReference>
<name>G4TJV1_SERID</name>
<evidence type="ECO:0000256" key="8">
    <source>
        <dbReference type="ARBA" id="ARBA00023136"/>
    </source>
</evidence>
<evidence type="ECO:0000256" key="4">
    <source>
        <dbReference type="ARBA" id="ARBA00022660"/>
    </source>
</evidence>
<dbReference type="GO" id="GO:0005743">
    <property type="term" value="C:mitochondrial inner membrane"/>
    <property type="evidence" value="ECO:0007669"/>
    <property type="project" value="UniProtKB-SubCell"/>
</dbReference>
<dbReference type="InterPro" id="IPR036544">
    <property type="entry name" value="QCR7_sf"/>
</dbReference>
<proteinExistence type="inferred from homology"/>